<dbReference type="PANTHER" id="PTHR13073:SF0">
    <property type="entry name" value="BIOGENESIS OF LYSOSOME-RELATED ORGANELLES COMPLEX 1 SUBUNIT 1"/>
    <property type="match status" value="1"/>
</dbReference>
<reference evidence="4 5" key="1">
    <citation type="submission" date="2015-07" db="EMBL/GenBank/DDBJ databases">
        <title>Emmonsia species relationships and genome sequence.</title>
        <authorList>
            <consortium name="The Broad Institute Genomics Platform"/>
            <person name="Cuomo C.A."/>
            <person name="Munoz J.F."/>
            <person name="Imamovic A."/>
            <person name="Priest M.E."/>
            <person name="Young S."/>
            <person name="Clay O.K."/>
            <person name="McEwen J.G."/>
        </authorList>
    </citation>
    <scope>NUCLEOTIDE SEQUENCE [LARGE SCALE GENOMIC DNA]</scope>
    <source>
        <strain evidence="4 5">UAMH 9510</strain>
    </source>
</reference>
<dbReference type="InterPro" id="IPR009395">
    <property type="entry name" value="BLOC1S1"/>
</dbReference>
<accession>A0A1J9QI32</accession>
<gene>
    <name evidence="4" type="ORF">AJ78_00211</name>
</gene>
<evidence type="ECO:0000256" key="1">
    <source>
        <dbReference type="ARBA" id="ARBA00007133"/>
    </source>
</evidence>
<dbReference type="VEuPathDB" id="FungiDB:AJ78_00211"/>
<sequence>MSNPAQSSSMTSTHTQETAEAKAAFTASLTSVGTNLDTDLRQRAQALHDNDDAIKKQEEKLKKTTQDLSKQSAELEKLADMGRKGLNEVGDLQNWAELIERDLLITEETLRLAEEEDEKNGRMNRRPESKLRRWF</sequence>
<comment type="similarity">
    <text evidence="1">Belongs to the BLOC1S1 family.</text>
</comment>
<organism evidence="4 5">
    <name type="scientific">Emergomyces pasteurianus Ep9510</name>
    <dbReference type="NCBI Taxonomy" id="1447872"/>
    <lineage>
        <taxon>Eukaryota</taxon>
        <taxon>Fungi</taxon>
        <taxon>Dikarya</taxon>
        <taxon>Ascomycota</taxon>
        <taxon>Pezizomycotina</taxon>
        <taxon>Eurotiomycetes</taxon>
        <taxon>Eurotiomycetidae</taxon>
        <taxon>Onygenales</taxon>
        <taxon>Ajellomycetaceae</taxon>
        <taxon>Emergomyces</taxon>
    </lineage>
</organism>
<comment type="caution">
    <text evidence="4">The sequence shown here is derived from an EMBL/GenBank/DDBJ whole genome shotgun (WGS) entry which is preliminary data.</text>
</comment>
<dbReference type="STRING" id="1447872.A0A1J9QI32"/>
<keyword evidence="5" id="KW-1185">Reference proteome</keyword>
<evidence type="ECO:0000313" key="4">
    <source>
        <dbReference type="EMBL" id="OJD19851.1"/>
    </source>
</evidence>
<evidence type="ECO:0000313" key="5">
    <source>
        <dbReference type="Proteomes" id="UP000182235"/>
    </source>
</evidence>
<feature type="compositionally biased region" description="Polar residues" evidence="3">
    <location>
        <begin position="1"/>
        <end position="18"/>
    </location>
</feature>
<dbReference type="GO" id="GO:0016197">
    <property type="term" value="P:endosomal transport"/>
    <property type="evidence" value="ECO:0007669"/>
    <property type="project" value="TreeGrafter"/>
</dbReference>
<dbReference type="EMBL" id="LGRN01000003">
    <property type="protein sequence ID" value="OJD19851.1"/>
    <property type="molecule type" value="Genomic_DNA"/>
</dbReference>
<dbReference type="PANTHER" id="PTHR13073">
    <property type="entry name" value="BLOC-1 COMPLEX SUBUNIT 1"/>
    <property type="match status" value="1"/>
</dbReference>
<dbReference type="GO" id="GO:0031083">
    <property type="term" value="C:BLOC-1 complex"/>
    <property type="evidence" value="ECO:0007669"/>
    <property type="project" value="InterPro"/>
</dbReference>
<dbReference type="Proteomes" id="UP000182235">
    <property type="component" value="Unassembled WGS sequence"/>
</dbReference>
<dbReference type="OrthoDB" id="20018at2759"/>
<name>A0A1J9QI32_9EURO</name>
<proteinExistence type="inferred from homology"/>
<evidence type="ECO:0000256" key="2">
    <source>
        <dbReference type="ARBA" id="ARBA00019577"/>
    </source>
</evidence>
<evidence type="ECO:0000256" key="3">
    <source>
        <dbReference type="SAM" id="MobiDB-lite"/>
    </source>
</evidence>
<protein>
    <recommendedName>
        <fullName evidence="2">Biogenesis of lysosome-related organelles complex 1 subunit 1</fullName>
    </recommendedName>
</protein>
<feature type="region of interest" description="Disordered" evidence="3">
    <location>
        <begin position="1"/>
        <end position="21"/>
    </location>
</feature>
<dbReference type="Pfam" id="PF06320">
    <property type="entry name" value="GCN5L1"/>
    <property type="match status" value="1"/>
</dbReference>
<feature type="region of interest" description="Disordered" evidence="3">
    <location>
        <begin position="114"/>
        <end position="135"/>
    </location>
</feature>
<dbReference type="AlphaFoldDB" id="A0A1J9QI32"/>